<dbReference type="RefSeq" id="WP_015591614.1">
    <property type="nucleotide sequence ID" value="NC_021169.1"/>
</dbReference>
<name>N0BGB4_9EURY</name>
<reference evidence="1 2" key="1">
    <citation type="journal article" date="2013" name="Genome Announc.">
        <title>Complete Genome Sequence of the Thermophilic and Facultatively Chemolithoautotrophic Sulfate Reducer Archaeoglobus sulfaticallidus Strain PM70-1T.</title>
        <authorList>
            <person name="Stokke R."/>
            <person name="Hocking W.P."/>
            <person name="Steinsbu B.O."/>
            <person name="Steen I.H."/>
        </authorList>
    </citation>
    <scope>NUCLEOTIDE SEQUENCE [LARGE SCALE GENOMIC DNA]</scope>
    <source>
        <strain evidence="1">PM70-1</strain>
    </source>
</reference>
<accession>N0BGB4</accession>
<keyword evidence="2" id="KW-1185">Reference proteome</keyword>
<sequence length="288" mass="31265">MLLEDELTDANNQMTPQTEYTIKIEALDNNGYSDIENITVYIYYDADGSGDDEPSSDNPQTQATYRWTGSVWTFVGPIWSTWGIDASESRGPVDTTYTTGTWYLHFIPGKVATESDSTVAKWIIKVVVVDNSSASDSLKDIDNEMLWYGEISILDTSFSFGAVALGSSDNPITEPVDGKIDVVTVCNVEHKIQAKTDAQWSSGGYTVNVSTTSENPGPGEIALENNAKNNENTASLVTTAFTTVKGLESLSATDESGLASGIYVWLSVGTELPAKTYQGTYYVTIMNL</sequence>
<dbReference type="eggNOG" id="arCOG14197">
    <property type="taxonomic scope" value="Archaea"/>
</dbReference>
<proteinExistence type="predicted"/>
<evidence type="ECO:0000313" key="2">
    <source>
        <dbReference type="Proteomes" id="UP000013307"/>
    </source>
</evidence>
<dbReference type="GeneID" id="15393692"/>
<dbReference type="EMBL" id="CP005290">
    <property type="protein sequence ID" value="AGK62018.1"/>
    <property type="molecule type" value="Genomic_DNA"/>
</dbReference>
<evidence type="ECO:0000313" key="1">
    <source>
        <dbReference type="EMBL" id="AGK62018.1"/>
    </source>
</evidence>
<organism evidence="1 2">
    <name type="scientific">Archaeoglobus sulfaticallidus PM70-1</name>
    <dbReference type="NCBI Taxonomy" id="387631"/>
    <lineage>
        <taxon>Archaea</taxon>
        <taxon>Methanobacteriati</taxon>
        <taxon>Methanobacteriota</taxon>
        <taxon>Archaeoglobi</taxon>
        <taxon>Archaeoglobales</taxon>
        <taxon>Archaeoglobaceae</taxon>
        <taxon>Archaeoglobus</taxon>
    </lineage>
</organism>
<dbReference type="KEGG" id="ast:Asulf_02058"/>
<gene>
    <name evidence="1" type="ORF">Asulf_02058</name>
</gene>
<protein>
    <submittedName>
        <fullName evidence="1">Uncharacterized protein</fullName>
    </submittedName>
</protein>
<dbReference type="AlphaFoldDB" id="N0BGB4"/>
<dbReference type="Proteomes" id="UP000013307">
    <property type="component" value="Chromosome"/>
</dbReference>
<dbReference type="HOGENOM" id="CLU_965058_0_0_2"/>